<dbReference type="AlphaFoldDB" id="A0AAD9KIV7"/>
<dbReference type="Proteomes" id="UP001209878">
    <property type="component" value="Unassembled WGS sequence"/>
</dbReference>
<keyword evidence="6" id="KW-1185">Reference proteome</keyword>
<feature type="repeat" description="ANK" evidence="3">
    <location>
        <begin position="254"/>
        <end position="286"/>
    </location>
</feature>
<organism evidence="5 6">
    <name type="scientific">Ridgeia piscesae</name>
    <name type="common">Tubeworm</name>
    <dbReference type="NCBI Taxonomy" id="27915"/>
    <lineage>
        <taxon>Eukaryota</taxon>
        <taxon>Metazoa</taxon>
        <taxon>Spiralia</taxon>
        <taxon>Lophotrochozoa</taxon>
        <taxon>Annelida</taxon>
        <taxon>Polychaeta</taxon>
        <taxon>Sedentaria</taxon>
        <taxon>Canalipalpata</taxon>
        <taxon>Sabellida</taxon>
        <taxon>Siboglinidae</taxon>
        <taxon>Ridgeia</taxon>
    </lineage>
</organism>
<feature type="repeat" description="ANK" evidence="3">
    <location>
        <begin position="221"/>
        <end position="253"/>
    </location>
</feature>
<comment type="caution">
    <text evidence="5">The sequence shown here is derived from an EMBL/GenBank/DDBJ whole genome shotgun (WGS) entry which is preliminary data.</text>
</comment>
<accession>A0AAD9KIV7</accession>
<dbReference type="InterPro" id="IPR050889">
    <property type="entry name" value="Dendritic_Spine_Reg/Scaffold"/>
</dbReference>
<keyword evidence="1" id="KW-0677">Repeat</keyword>
<keyword evidence="2 3" id="KW-0040">ANK repeat</keyword>
<proteinExistence type="predicted"/>
<reference evidence="5" key="1">
    <citation type="journal article" date="2023" name="Mol. Biol. Evol.">
        <title>Third-Generation Sequencing Reveals the Adaptive Role of the Epigenome in Three Deep-Sea Polychaetes.</title>
        <authorList>
            <person name="Perez M."/>
            <person name="Aroh O."/>
            <person name="Sun Y."/>
            <person name="Lan Y."/>
            <person name="Juniper S.K."/>
            <person name="Young C.R."/>
            <person name="Angers B."/>
            <person name="Qian P.Y."/>
        </authorList>
    </citation>
    <scope>NUCLEOTIDE SEQUENCE</scope>
    <source>
        <strain evidence="5">R07B-5</strain>
    </source>
</reference>
<dbReference type="PROSITE" id="PS50088">
    <property type="entry name" value="ANK_REPEAT"/>
    <property type="match status" value="6"/>
</dbReference>
<evidence type="ECO:0000256" key="3">
    <source>
        <dbReference type="PROSITE-ProRule" id="PRU00023"/>
    </source>
</evidence>
<dbReference type="Pfam" id="PF00023">
    <property type="entry name" value="Ank"/>
    <property type="match status" value="1"/>
</dbReference>
<dbReference type="SMART" id="SM00248">
    <property type="entry name" value="ANK"/>
    <property type="match status" value="11"/>
</dbReference>
<name>A0AAD9KIV7_RIDPI</name>
<dbReference type="PANTHER" id="PTHR24166">
    <property type="entry name" value="ROLLING PEBBLES, ISOFORM B"/>
    <property type="match status" value="1"/>
</dbReference>
<dbReference type="PANTHER" id="PTHR24166:SF48">
    <property type="entry name" value="PROTEIN VAPYRIN"/>
    <property type="match status" value="1"/>
</dbReference>
<dbReference type="CDD" id="cd03716">
    <property type="entry name" value="SOCS_ASB_like"/>
    <property type="match status" value="1"/>
</dbReference>
<feature type="domain" description="SOCS box" evidence="4">
    <location>
        <begin position="408"/>
        <end position="455"/>
    </location>
</feature>
<dbReference type="InterPro" id="IPR036036">
    <property type="entry name" value="SOCS_box-like_dom_sf"/>
</dbReference>
<sequence>MLCSYRSREEELLAACNFNDPQRVQHLLADGVEPDVADERRGDSALIIAAKNCHWEVVRLLLQRGCQVTGVNDRKRNALMYASSGGDYESVVRLLGAGSHINGQDIDGNTALMLACRKGHLKVIDTLLSSTSRLDHATGVTGDEEKCDINAQNKWGQTALHDAAKAGHVAIVAMLVFHGGAVDAQDRWLNAPLMYATLYDHANCVAFLLQSHCSISVANKGHRTALHTAAEKGHRGLVNMLVTAHAPLDVRDADGNTPLLLAAINQHKEIVRTLIQSGSDVRLTGSLGKSVLHYACSSGFVDVVHDVTTMVDDDDLDRSDVNGSTPLALAVQAGHVIIVRHLVARNCEVRGRVCRTAISELSLLAVALRDGFVDLVPVLLSAGSDVGCFRTLQALHLVSPVITRNDAVLRMLWSHMNNTRSLEFHSRVIVRQCLGRNIRNKIQQLPIPQTLREYVLLTEELQ</sequence>
<dbReference type="Gene3D" id="1.10.750.20">
    <property type="entry name" value="SOCS box"/>
    <property type="match status" value="1"/>
</dbReference>
<feature type="repeat" description="ANK" evidence="3">
    <location>
        <begin position="41"/>
        <end position="73"/>
    </location>
</feature>
<evidence type="ECO:0000256" key="1">
    <source>
        <dbReference type="ARBA" id="ARBA00022737"/>
    </source>
</evidence>
<dbReference type="SMART" id="SM00969">
    <property type="entry name" value="SOCS_box"/>
    <property type="match status" value="1"/>
</dbReference>
<dbReference type="Pfam" id="PF13637">
    <property type="entry name" value="Ank_4"/>
    <property type="match status" value="1"/>
</dbReference>
<dbReference type="SUPFAM" id="SSF48403">
    <property type="entry name" value="Ankyrin repeat"/>
    <property type="match status" value="2"/>
</dbReference>
<dbReference type="PROSITE" id="PS50297">
    <property type="entry name" value="ANK_REP_REGION"/>
    <property type="match status" value="6"/>
</dbReference>
<gene>
    <name evidence="5" type="ORF">NP493_965g01062</name>
</gene>
<protein>
    <recommendedName>
        <fullName evidence="4">SOCS box domain-containing protein</fullName>
    </recommendedName>
</protein>
<feature type="repeat" description="ANK" evidence="3">
    <location>
        <begin position="107"/>
        <end position="139"/>
    </location>
</feature>
<dbReference type="EMBL" id="JAODUO010000963">
    <property type="protein sequence ID" value="KAK2172414.1"/>
    <property type="molecule type" value="Genomic_DNA"/>
</dbReference>
<dbReference type="Gene3D" id="1.25.40.20">
    <property type="entry name" value="Ankyrin repeat-containing domain"/>
    <property type="match status" value="4"/>
</dbReference>
<dbReference type="PROSITE" id="PS50225">
    <property type="entry name" value="SOCS"/>
    <property type="match status" value="1"/>
</dbReference>
<dbReference type="SUPFAM" id="SSF158235">
    <property type="entry name" value="SOCS box-like"/>
    <property type="match status" value="1"/>
</dbReference>
<dbReference type="GO" id="GO:0035556">
    <property type="term" value="P:intracellular signal transduction"/>
    <property type="evidence" value="ECO:0007669"/>
    <property type="project" value="InterPro"/>
</dbReference>
<dbReference type="Pfam" id="PF12796">
    <property type="entry name" value="Ank_2"/>
    <property type="match status" value="3"/>
</dbReference>
<evidence type="ECO:0000313" key="6">
    <source>
        <dbReference type="Proteomes" id="UP001209878"/>
    </source>
</evidence>
<dbReference type="InterPro" id="IPR001496">
    <property type="entry name" value="SOCS_box"/>
</dbReference>
<evidence type="ECO:0000256" key="2">
    <source>
        <dbReference type="ARBA" id="ARBA00023043"/>
    </source>
</evidence>
<evidence type="ECO:0000259" key="4">
    <source>
        <dbReference type="PROSITE" id="PS50225"/>
    </source>
</evidence>
<feature type="repeat" description="ANK" evidence="3">
    <location>
        <begin position="155"/>
        <end position="187"/>
    </location>
</feature>
<dbReference type="InterPro" id="IPR036770">
    <property type="entry name" value="Ankyrin_rpt-contain_sf"/>
</dbReference>
<dbReference type="InterPro" id="IPR002110">
    <property type="entry name" value="Ankyrin_rpt"/>
</dbReference>
<dbReference type="Pfam" id="PF07525">
    <property type="entry name" value="SOCS_box"/>
    <property type="match status" value="1"/>
</dbReference>
<feature type="repeat" description="ANK" evidence="3">
    <location>
        <begin position="322"/>
        <end position="349"/>
    </location>
</feature>
<dbReference type="PRINTS" id="PR01415">
    <property type="entry name" value="ANKYRIN"/>
</dbReference>
<evidence type="ECO:0000313" key="5">
    <source>
        <dbReference type="EMBL" id="KAK2172414.1"/>
    </source>
</evidence>